<evidence type="ECO:0000313" key="2">
    <source>
        <dbReference type="Proteomes" id="UP001500456"/>
    </source>
</evidence>
<sequence length="739" mass="81299">MRHIDEFLARVLGGVDIGPWIDVPPRTLLDRPGMAAALADGDEGAARVLKYARCTGAESYDEIGFRSLAATPRRGEVPLQTFESAHRSARRQQRRALPPGLAALFDEQTKLRHRPLEPPDARLRYSHDGELLHLHEIAEAGRPTDGVIWSFPVGAPPRFLERIAQDADFPLQLSQYRLEGFPRTWWLPLPELLAAGRFERMQECRNRLAEGPAPGALHCFVSHRWLTPTTPDPDGLQARLTAWQLVVAVCEAVLLARRRGLTVPRRSVPQFEMAVGPQGSPLVESLVVNVLRYALDEAGLDEVYAEIRSLEKETTDHGVGAALEDAELARLRAEVAARPLLGRLLHRVRLWYDYSCMPQRPRTPQEQLEFEEGLRVLGAYQLVGRTVVLLDDADDYLGRAWCTLEVLTADSMPHGYDVLVGAHRTTVVGGTTEHYLETLLQDRAHVVWRAVLDTEVFAVQSPEECLRRLRLATTEKADVPVVYDGLRRLGAPRKVHIDDSELITGTLPLPLAGDGSVVVPLTASRPYEQRGPTATAGLDWSGALSVADPADGTRLDIRFDDHLDASSLYVPSSVELRESVSDACHVAVVAGCEAEAVLLSRWVLTRDQELRSVVDAPVGSLTWLATDIAPVGHFAEGVLRTAVIDAQLWVLVTTDVRLARCQMVRTLLNALDAAGRPYVTVSVDGVSDDGVEWHAPPDPAPKGLAARTEPALVMSRVWRGGLFRADLADELAVALRAGR</sequence>
<protein>
    <submittedName>
        <fullName evidence="1">Uncharacterized protein</fullName>
    </submittedName>
</protein>
<evidence type="ECO:0000313" key="1">
    <source>
        <dbReference type="EMBL" id="GAA3981582.1"/>
    </source>
</evidence>
<reference evidence="2" key="1">
    <citation type="journal article" date="2019" name="Int. J. Syst. Evol. Microbiol.">
        <title>The Global Catalogue of Microorganisms (GCM) 10K type strain sequencing project: providing services to taxonomists for standard genome sequencing and annotation.</title>
        <authorList>
            <consortium name="The Broad Institute Genomics Platform"/>
            <consortium name="The Broad Institute Genome Sequencing Center for Infectious Disease"/>
            <person name="Wu L."/>
            <person name="Ma J."/>
        </authorList>
    </citation>
    <scope>NUCLEOTIDE SEQUENCE [LARGE SCALE GENOMIC DNA]</scope>
    <source>
        <strain evidence="2">JCM 16924</strain>
    </source>
</reference>
<dbReference type="EMBL" id="BAAAZX010000002">
    <property type="protein sequence ID" value="GAA3981582.1"/>
    <property type="molecule type" value="Genomic_DNA"/>
</dbReference>
<comment type="caution">
    <text evidence="1">The sequence shown here is derived from an EMBL/GenBank/DDBJ whole genome shotgun (WGS) entry which is preliminary data.</text>
</comment>
<proteinExistence type="predicted"/>
<dbReference type="RefSeq" id="WP_345561589.1">
    <property type="nucleotide sequence ID" value="NZ_BAAAZX010000002.1"/>
</dbReference>
<keyword evidence="2" id="KW-1185">Reference proteome</keyword>
<organism evidence="1 2">
    <name type="scientific">Streptomyces plumbiresistens</name>
    <dbReference type="NCBI Taxonomy" id="511811"/>
    <lineage>
        <taxon>Bacteria</taxon>
        <taxon>Bacillati</taxon>
        <taxon>Actinomycetota</taxon>
        <taxon>Actinomycetes</taxon>
        <taxon>Kitasatosporales</taxon>
        <taxon>Streptomycetaceae</taxon>
        <taxon>Streptomyces</taxon>
    </lineage>
</organism>
<gene>
    <name evidence="1" type="ORF">GCM10022232_12210</name>
</gene>
<dbReference type="Proteomes" id="UP001500456">
    <property type="component" value="Unassembled WGS sequence"/>
</dbReference>
<accession>A0ABP7QFD9</accession>
<name>A0ABP7QFD9_9ACTN</name>